<protein>
    <recommendedName>
        <fullName evidence="3">SRPBCC family protein</fullName>
    </recommendedName>
</protein>
<name>A0ABQ3BR71_9FLAO</name>
<sequence length="151" mass="17597">MKYSTEIIIDKPREEVLEKLDNIHNLKHWQNGLLGAIPISGDTGEEGSKIELHYKMGKREMTMIQTVIKKKLPTEFHATYDTKGIQNTQQNYFQELNAYQTRWIVECEFLFNSFAMKVMGFLMPGAFKKQSLKYMKDFKAFVEDGESVSNE</sequence>
<dbReference type="CDD" id="cd07812">
    <property type="entry name" value="SRPBCC"/>
    <property type="match status" value="1"/>
</dbReference>
<keyword evidence="2" id="KW-1185">Reference proteome</keyword>
<proteinExistence type="predicted"/>
<evidence type="ECO:0008006" key="3">
    <source>
        <dbReference type="Google" id="ProtNLM"/>
    </source>
</evidence>
<dbReference type="InterPro" id="IPR023393">
    <property type="entry name" value="START-like_dom_sf"/>
</dbReference>
<organism evidence="1 2">
    <name type="scientific">Mesonia mobilis</name>
    <dbReference type="NCBI Taxonomy" id="369791"/>
    <lineage>
        <taxon>Bacteria</taxon>
        <taxon>Pseudomonadati</taxon>
        <taxon>Bacteroidota</taxon>
        <taxon>Flavobacteriia</taxon>
        <taxon>Flavobacteriales</taxon>
        <taxon>Flavobacteriaceae</taxon>
        <taxon>Mesonia</taxon>
    </lineage>
</organism>
<evidence type="ECO:0000313" key="2">
    <source>
        <dbReference type="Proteomes" id="UP000615593"/>
    </source>
</evidence>
<evidence type="ECO:0000313" key="1">
    <source>
        <dbReference type="EMBL" id="GGZ52638.1"/>
    </source>
</evidence>
<dbReference type="SUPFAM" id="SSF55961">
    <property type="entry name" value="Bet v1-like"/>
    <property type="match status" value="1"/>
</dbReference>
<dbReference type="GeneID" id="94368949"/>
<gene>
    <name evidence="1" type="ORF">GCM10008088_12820</name>
</gene>
<comment type="caution">
    <text evidence="1">The sequence shown here is derived from an EMBL/GenBank/DDBJ whole genome shotgun (WGS) entry which is preliminary data.</text>
</comment>
<reference evidence="2" key="1">
    <citation type="journal article" date="2019" name="Int. J. Syst. Evol. Microbiol.">
        <title>The Global Catalogue of Microorganisms (GCM) 10K type strain sequencing project: providing services to taxonomists for standard genome sequencing and annotation.</title>
        <authorList>
            <consortium name="The Broad Institute Genomics Platform"/>
            <consortium name="The Broad Institute Genome Sequencing Center for Infectious Disease"/>
            <person name="Wu L."/>
            <person name="Ma J."/>
        </authorList>
    </citation>
    <scope>NUCLEOTIDE SEQUENCE [LARGE SCALE GENOMIC DNA]</scope>
    <source>
        <strain evidence="2">KCTC 12708</strain>
    </source>
</reference>
<dbReference type="EMBL" id="BMWY01000003">
    <property type="protein sequence ID" value="GGZ52638.1"/>
    <property type="molecule type" value="Genomic_DNA"/>
</dbReference>
<accession>A0ABQ3BR71</accession>
<dbReference type="Proteomes" id="UP000615593">
    <property type="component" value="Unassembled WGS sequence"/>
</dbReference>
<dbReference type="Gene3D" id="3.30.530.20">
    <property type="match status" value="1"/>
</dbReference>
<dbReference type="RefSeq" id="WP_027884174.1">
    <property type="nucleotide sequence ID" value="NZ_BMWY01000003.1"/>
</dbReference>